<dbReference type="eggNOG" id="KOG3625">
    <property type="taxonomic scope" value="Eukaryota"/>
</dbReference>
<dbReference type="EnsemblMetazoa" id="tetur02g00800.1">
    <property type="protein sequence ID" value="tetur02g00800.1"/>
    <property type="gene ID" value="tetur02g00800"/>
</dbReference>
<dbReference type="Pfam" id="PF14699">
    <property type="entry name" value="hGDE_N"/>
    <property type="match status" value="1"/>
</dbReference>
<evidence type="ECO:0000259" key="21">
    <source>
        <dbReference type="Pfam" id="PF14702"/>
    </source>
</evidence>
<evidence type="ECO:0000259" key="18">
    <source>
        <dbReference type="Pfam" id="PF06202"/>
    </source>
</evidence>
<accession>T1JUG0</accession>
<reference evidence="22" key="2">
    <citation type="submission" date="2015-06" db="UniProtKB">
        <authorList>
            <consortium name="EnsemblMetazoa"/>
        </authorList>
    </citation>
    <scope>IDENTIFICATION</scope>
</reference>
<evidence type="ECO:0000256" key="9">
    <source>
        <dbReference type="ARBA" id="ARBA00022676"/>
    </source>
</evidence>
<dbReference type="GO" id="GO:0004134">
    <property type="term" value="F:4-alpha-glucanotransferase activity"/>
    <property type="evidence" value="ECO:0007669"/>
    <property type="project" value="UniProtKB-EC"/>
</dbReference>
<evidence type="ECO:0000313" key="23">
    <source>
        <dbReference type="Proteomes" id="UP000015104"/>
    </source>
</evidence>
<dbReference type="GO" id="GO:0004135">
    <property type="term" value="F:amylo-alpha-1,6-glucosidase activity"/>
    <property type="evidence" value="ECO:0007669"/>
    <property type="project" value="UniProtKB-EC"/>
</dbReference>
<dbReference type="EC" id="2.4.1.25" evidence="5"/>
<evidence type="ECO:0000256" key="5">
    <source>
        <dbReference type="ARBA" id="ARBA00012560"/>
    </source>
</evidence>
<comment type="similarity">
    <text evidence="15">Belongs to the glycogen debranching enzyme family.</text>
</comment>
<evidence type="ECO:0000256" key="10">
    <source>
        <dbReference type="ARBA" id="ARBA00022679"/>
    </source>
</evidence>
<dbReference type="EC" id="3.2.1.33" evidence="6"/>
<dbReference type="InterPro" id="IPR032788">
    <property type="entry name" value="AGL_central"/>
</dbReference>
<organism evidence="22 23">
    <name type="scientific">Tetranychus urticae</name>
    <name type="common">Two-spotted spider mite</name>
    <dbReference type="NCBI Taxonomy" id="32264"/>
    <lineage>
        <taxon>Eukaryota</taxon>
        <taxon>Metazoa</taxon>
        <taxon>Ecdysozoa</taxon>
        <taxon>Arthropoda</taxon>
        <taxon>Chelicerata</taxon>
        <taxon>Arachnida</taxon>
        <taxon>Acari</taxon>
        <taxon>Acariformes</taxon>
        <taxon>Trombidiformes</taxon>
        <taxon>Prostigmata</taxon>
        <taxon>Eleutherengona</taxon>
        <taxon>Raphignathae</taxon>
        <taxon>Tetranychoidea</taxon>
        <taxon>Tetranychidae</taxon>
        <taxon>Tetranychus</taxon>
    </lineage>
</organism>
<reference evidence="23" key="1">
    <citation type="submission" date="2011-08" db="EMBL/GenBank/DDBJ databases">
        <authorList>
            <person name="Rombauts S."/>
        </authorList>
    </citation>
    <scope>NUCLEOTIDE SEQUENCE</scope>
    <source>
        <strain evidence="23">London</strain>
    </source>
</reference>
<sequence length="1532" mass="175122">MECLLQMAFFTRSIFNRIFGTAKELPAPVMEPPVNRDEPILKVLRLEIKQNNENQLFRIPQGSVIKVCLGPSLLGVRARFYCDYPEDKFVRGKFRHHKWTEKDSGLYLKLTLPGTFKYFLDSEDDEEARINCSGYFLVQPRLVVGSEDGQVVALDSIACQTYLSKLLGTFDTWQGRLSVTKNCGYNMIHFSPIQALGGSQSCYCIKDQLVLNPKFSHNQHSPEYSFDDVGHLVEFMRKEWSILSITDIVLNHTANESEWIFEHPESCYNLKNSPHLRPAYLLDRMLWHFSLDIIAGKWSDQGLTCEVNSETHLNVIERIIWENYLPKIKLEEFFMISDDKIVEDLRNYLIQIAQCTIYHQKTTAASSEPIFIQDTKFRRKRSKVDVVSAMNTVAWDVTRSAITKDLVEERVQLLRPLAMQLNEKIKKRVNGHLCAAINNTIAQIRYERVDPNGPRKRFISRTDPLVTPYFTTYGPERQSLEDEEKAMFDDKMCCFFFAHNGWVMGWDPLKNFADADSDVYLKRELIAWGDSVKLRYGGSVKDSPFLWGHMRKYVEDSAEIFHGFRLDNCHSTPIHVAEYLLDAARKKKPNLYVIAELFTSSEEVDNVFINHLGINSLIRESLAAPDSHELGRFIHRYGGEPVGAFEKLNPTPLLPSMSHAILFDMTHDNECPIQKRSVFDYLASSSLIAMSASAIGSNRGYDEFIPHHIHVVDEWRPYAFWTDSSGHEHVSSSSGIILGKKVINELHKKLSVEGYSEIFVDQVNYDVVAITRHNPVNHKSIILVARTSFSKPDKPWDTGYIQPLQVAGYFNKILFEAKLEGGHEEFHKNSHYLNGLKNMKADIKQNIRLAESAMVKIESNDGSNTVHFNQFPPGSVVCFDVSLEAKHINALNELKSLAQSKEELIYLLQKLSLDDLNFVLFRNNQEEFDEFHGAVYSVPNFTDLRYCGLAGLMFYWKDIRSNNDLGHPICNNLREGLWLPDYIVNRLNKRQSTTPLSNWFRKAFDLLKDIPKSLRPRYFDTIITPVYLLTVQKCFQSVADTIVDPTTFTKSLIFGSIALIGFNQTSPLPPLSSDISEPKPQIVVLGGIPRPQVPTIAAGLPHFASGYMRNWGRDTFIAFRGILLIPGRFNEARYIILGFAGALRHGLIPNLLDKATNARYNCRDAVWWWLQAIKDYCQFVPGGYAIFNEPVNRIFPEDDSVALLTESHIQPLHKVMQEALDKHFEGIEFRERNAGQNIDQHMTSEGFNIKVGINKETGFVYGGNEWNCGTWMDKMGSSDKAGNRGKPATPRDGSAIELVGLCKSIVTWLDEMWSLGKYPHDCVSSSVVNWTWKEWSEKIHANFENKFWIPPDSVDPLVNRREIYKDSVGATHTWQDFQLRPNFLIAMTVAPELFTRSRAVKALEMAENILLGPLGIKTLDPSDWNYRGDYFNSDDSDDPKVAHGFNYHQGPEWLWPVGYFYRAYYKHNNDKSAIANKMLKNLSHHAVAIEKSPWFGLPELTNSDGKHCPDSCETQAWTIGTLLDCLHDAHCI</sequence>
<evidence type="ECO:0000256" key="14">
    <source>
        <dbReference type="ARBA" id="ARBA00023295"/>
    </source>
</evidence>
<feature type="coiled-coil region" evidence="17">
    <location>
        <begin position="833"/>
        <end position="860"/>
    </location>
</feature>
<evidence type="ECO:0000256" key="7">
    <source>
        <dbReference type="ARBA" id="ARBA00020723"/>
    </source>
</evidence>
<dbReference type="CDD" id="cd11327">
    <property type="entry name" value="AmyAc_Glg_debranch_2"/>
    <property type="match status" value="1"/>
</dbReference>
<keyword evidence="23" id="KW-1185">Reference proteome</keyword>
<comment type="catalytic activity">
    <reaction evidence="1">
        <text>Transfers a segment of a (1-&gt;4)-alpha-D-glucan to a new position in an acceptor, which may be glucose or a (1-&gt;4)-alpha-D-glucan.</text>
        <dbReference type="EC" id="2.4.1.25"/>
    </reaction>
</comment>
<name>T1JUG0_TETUR</name>
<keyword evidence="17" id="KW-0175">Coiled coil</keyword>
<evidence type="ECO:0000259" key="20">
    <source>
        <dbReference type="Pfam" id="PF14701"/>
    </source>
</evidence>
<evidence type="ECO:0000256" key="1">
    <source>
        <dbReference type="ARBA" id="ARBA00000439"/>
    </source>
</evidence>
<keyword evidence="13" id="KW-0511">Multifunctional enzyme</keyword>
<keyword evidence="14" id="KW-0326">Glycosidase</keyword>
<evidence type="ECO:0000256" key="16">
    <source>
        <dbReference type="ARBA" id="ARBA00031477"/>
    </source>
</evidence>
<feature type="domain" description="Glycogen debranching enzyme C-terminal" evidence="18">
    <location>
        <begin position="1090"/>
        <end position="1523"/>
    </location>
</feature>
<evidence type="ECO:0000256" key="3">
    <source>
        <dbReference type="ARBA" id="ARBA00003530"/>
    </source>
</evidence>
<dbReference type="Pfam" id="PF14702">
    <property type="entry name" value="hGDE_central"/>
    <property type="match status" value="1"/>
</dbReference>
<evidence type="ECO:0000256" key="17">
    <source>
        <dbReference type="SAM" id="Coils"/>
    </source>
</evidence>
<feature type="domain" description="Glycogen debranching enzyme central" evidence="21">
    <location>
        <begin position="735"/>
        <end position="987"/>
    </location>
</feature>
<evidence type="ECO:0000256" key="11">
    <source>
        <dbReference type="ARBA" id="ARBA00022801"/>
    </source>
</evidence>
<dbReference type="Pfam" id="PF06202">
    <property type="entry name" value="GDE_C"/>
    <property type="match status" value="1"/>
</dbReference>
<dbReference type="SUPFAM" id="SSF51445">
    <property type="entry name" value="(Trans)glycosidases"/>
    <property type="match status" value="1"/>
</dbReference>
<keyword evidence="11" id="KW-0378">Hydrolase</keyword>
<dbReference type="InterPro" id="IPR008928">
    <property type="entry name" value="6-hairpin_glycosidase_sf"/>
</dbReference>
<dbReference type="SUPFAM" id="SSF48208">
    <property type="entry name" value="Six-hairpin glycosidases"/>
    <property type="match status" value="1"/>
</dbReference>
<keyword evidence="9" id="KW-0328">Glycosyltransferase</keyword>
<dbReference type="GO" id="GO:0005980">
    <property type="term" value="P:glycogen catabolic process"/>
    <property type="evidence" value="ECO:0007669"/>
    <property type="project" value="InterPro"/>
</dbReference>
<dbReference type="GO" id="GO:0005737">
    <property type="term" value="C:cytoplasm"/>
    <property type="evidence" value="ECO:0007669"/>
    <property type="project" value="UniProtKB-SubCell"/>
</dbReference>
<dbReference type="PANTHER" id="PTHR10569:SF2">
    <property type="entry name" value="GLYCOGEN DEBRANCHING ENZYME"/>
    <property type="match status" value="1"/>
</dbReference>
<dbReference type="InterPro" id="IPR012341">
    <property type="entry name" value="6hp_glycosidase-like_sf"/>
</dbReference>
<dbReference type="GO" id="GO:0005978">
    <property type="term" value="P:glycogen biosynthetic process"/>
    <property type="evidence" value="ECO:0007669"/>
    <property type="project" value="UniProtKB-KW"/>
</dbReference>
<dbReference type="FunFam" id="3.20.20.80:FF:000070">
    <property type="entry name" value="GDB1p Glycogen debranching enzyme"/>
    <property type="match status" value="1"/>
</dbReference>
<dbReference type="Gene3D" id="3.20.20.80">
    <property type="entry name" value="Glycosidases"/>
    <property type="match status" value="2"/>
</dbReference>
<dbReference type="InterPro" id="IPR006421">
    <property type="entry name" value="Glycogen_debranch_met"/>
</dbReference>
<dbReference type="Gene3D" id="1.50.10.10">
    <property type="match status" value="1"/>
</dbReference>
<feature type="domain" description="Glycogen debranching enzyme glucanotransferase" evidence="20">
    <location>
        <begin position="151"/>
        <end position="592"/>
    </location>
</feature>
<feature type="domain" description="Eukaryotic glycogen debranching enzyme N-terminal" evidence="19">
    <location>
        <begin position="67"/>
        <end position="144"/>
    </location>
</feature>
<dbReference type="InterPro" id="IPR029436">
    <property type="entry name" value="AGL_euk_N"/>
</dbReference>
<comment type="catalytic activity">
    <reaction evidence="2">
        <text>Hydrolysis of (1-&gt;6)-alpha-D-glucosidic branch linkages in glycogen phosphorylase limit dextrin.</text>
        <dbReference type="EC" id="3.2.1.33"/>
    </reaction>
</comment>
<dbReference type="STRING" id="32264.T1JUG0"/>
<evidence type="ECO:0000256" key="4">
    <source>
        <dbReference type="ARBA" id="ARBA00004496"/>
    </source>
</evidence>
<evidence type="ECO:0000256" key="8">
    <source>
        <dbReference type="ARBA" id="ARBA00022490"/>
    </source>
</evidence>
<keyword evidence="8" id="KW-0963">Cytoplasm</keyword>
<evidence type="ECO:0000256" key="12">
    <source>
        <dbReference type="ARBA" id="ARBA00023056"/>
    </source>
</evidence>
<keyword evidence="12" id="KW-0320">Glycogen biosynthesis</keyword>
<protein>
    <recommendedName>
        <fullName evidence="7">Glycogen debranching enzyme</fullName>
        <ecNumber evidence="5">2.4.1.25</ecNumber>
        <ecNumber evidence="6">3.2.1.33</ecNumber>
    </recommendedName>
    <alternativeName>
        <fullName evidence="16">Glycogen debrancher</fullName>
    </alternativeName>
</protein>
<dbReference type="PANTHER" id="PTHR10569">
    <property type="entry name" value="GLYCOGEN DEBRANCHING ENZYME"/>
    <property type="match status" value="1"/>
</dbReference>
<dbReference type="NCBIfam" id="TIGR01531">
    <property type="entry name" value="glyc_debranch"/>
    <property type="match status" value="1"/>
</dbReference>
<evidence type="ECO:0000256" key="6">
    <source>
        <dbReference type="ARBA" id="ARBA00012778"/>
    </source>
</evidence>
<dbReference type="EMBL" id="CAEY01000778">
    <property type="status" value="NOT_ANNOTATED_CDS"/>
    <property type="molecule type" value="Genomic_DNA"/>
</dbReference>
<comment type="subcellular location">
    <subcellularLocation>
        <location evidence="4">Cytoplasm</location>
    </subcellularLocation>
</comment>
<dbReference type="InterPro" id="IPR017853">
    <property type="entry name" value="GH"/>
</dbReference>
<dbReference type="HOGENOM" id="CLU_001517_2_0_1"/>
<dbReference type="InterPro" id="IPR032792">
    <property type="entry name" value="AGL_glucanoTrfase"/>
</dbReference>
<comment type="function">
    <text evidence="3">Multifunctional enzyme acting as 1,4-alpha-D-glucan:1,4-alpha-D-glucan 4-alpha-D-glycosyltransferase and amylo-1,6-glucosidase in glycogen degradation.</text>
</comment>
<proteinExistence type="inferred from homology"/>
<dbReference type="InterPro" id="IPR032790">
    <property type="entry name" value="GDE_C"/>
</dbReference>
<keyword evidence="10" id="KW-0808">Transferase</keyword>
<evidence type="ECO:0000256" key="13">
    <source>
        <dbReference type="ARBA" id="ARBA00023268"/>
    </source>
</evidence>
<evidence type="ECO:0000259" key="19">
    <source>
        <dbReference type="Pfam" id="PF14699"/>
    </source>
</evidence>
<evidence type="ECO:0000256" key="2">
    <source>
        <dbReference type="ARBA" id="ARBA00000927"/>
    </source>
</evidence>
<evidence type="ECO:0000313" key="22">
    <source>
        <dbReference type="EnsemblMetazoa" id="tetur02g00800.1"/>
    </source>
</evidence>
<evidence type="ECO:0000256" key="15">
    <source>
        <dbReference type="ARBA" id="ARBA00025780"/>
    </source>
</evidence>
<dbReference type="Proteomes" id="UP000015104">
    <property type="component" value="Unassembled WGS sequence"/>
</dbReference>
<dbReference type="Pfam" id="PF14701">
    <property type="entry name" value="hDGE_amylase"/>
    <property type="match status" value="1"/>
</dbReference>
<dbReference type="InterPro" id="IPR010401">
    <property type="entry name" value="AGL/Gdb1"/>
</dbReference>